<dbReference type="SUPFAM" id="SSF56784">
    <property type="entry name" value="HAD-like"/>
    <property type="match status" value="1"/>
</dbReference>
<name>A0ABR9RFM3_9FIRM</name>
<reference evidence="1 2" key="1">
    <citation type="submission" date="2020-10" db="EMBL/GenBank/DDBJ databases">
        <title>ChiBAC.</title>
        <authorList>
            <person name="Zenner C."/>
            <person name="Hitch T.C.A."/>
            <person name="Clavel T."/>
        </authorList>
    </citation>
    <scope>NUCLEOTIDE SEQUENCE [LARGE SCALE GENOMIC DNA]</scope>
    <source>
        <strain evidence="1 2">DSM 108991</strain>
    </source>
</reference>
<evidence type="ECO:0000313" key="2">
    <source>
        <dbReference type="Proteomes" id="UP000758652"/>
    </source>
</evidence>
<dbReference type="SFLD" id="SFLDS00003">
    <property type="entry name" value="Haloacid_Dehalogenase"/>
    <property type="match status" value="1"/>
</dbReference>
<dbReference type="SFLD" id="SFLDG01140">
    <property type="entry name" value="C2.B:_Phosphomannomutase_and_P"/>
    <property type="match status" value="1"/>
</dbReference>
<sequence>MDQTQEKRHRIKLLAVDMDGTCLDGRSRMSRETVEALREAARAGITVVPTTGRNLHCLPHRLAGERDIYRYVISSNGAVVTDCRTGKDLFRSMIPKETALGLLRDCRRTGAGITAHLHHEYLIQGRLLVLLGRLIYGKDARGVYRVKSMERTIARSRYGVEEIQFYFLRPGVRERLEKLLKRTRGLTWASTSIYVEVFSEKTSKGMALAALAERLGIKKEETACIGDGENDLPMFRAAGLKMAMGNAVPELREKADIILPSNGRGGAAKGIRLCLPR</sequence>
<dbReference type="PANTHER" id="PTHR10000">
    <property type="entry name" value="PHOSPHOSERINE PHOSPHATASE"/>
    <property type="match status" value="1"/>
</dbReference>
<dbReference type="NCBIfam" id="TIGR01484">
    <property type="entry name" value="HAD-SF-IIB"/>
    <property type="match status" value="1"/>
</dbReference>
<dbReference type="Gene3D" id="3.40.50.1000">
    <property type="entry name" value="HAD superfamily/HAD-like"/>
    <property type="match status" value="1"/>
</dbReference>
<organism evidence="1 2">
    <name type="scientific">Claveliimonas monacensis</name>
    <dbReference type="NCBI Taxonomy" id="2779351"/>
    <lineage>
        <taxon>Bacteria</taxon>
        <taxon>Bacillati</taxon>
        <taxon>Bacillota</taxon>
        <taxon>Clostridia</taxon>
        <taxon>Lachnospirales</taxon>
        <taxon>Lachnospiraceae</taxon>
        <taxon>Claveliimonas</taxon>
    </lineage>
</organism>
<dbReference type="RefSeq" id="WP_226393882.1">
    <property type="nucleotide sequence ID" value="NZ_JADCKL010000001.1"/>
</dbReference>
<dbReference type="InterPro" id="IPR023214">
    <property type="entry name" value="HAD_sf"/>
</dbReference>
<accession>A0ABR9RFM3</accession>
<proteinExistence type="predicted"/>
<dbReference type="EMBL" id="JADCKL010000001">
    <property type="protein sequence ID" value="MBE5061722.1"/>
    <property type="molecule type" value="Genomic_DNA"/>
</dbReference>
<protein>
    <submittedName>
        <fullName evidence="1">HAD family phosphatase</fullName>
    </submittedName>
</protein>
<dbReference type="InterPro" id="IPR006379">
    <property type="entry name" value="HAD-SF_hydro_IIB"/>
</dbReference>
<evidence type="ECO:0000313" key="1">
    <source>
        <dbReference type="EMBL" id="MBE5061722.1"/>
    </source>
</evidence>
<gene>
    <name evidence="1" type="ORF">INF30_00355</name>
</gene>
<dbReference type="Pfam" id="PF08282">
    <property type="entry name" value="Hydrolase_3"/>
    <property type="match status" value="1"/>
</dbReference>
<dbReference type="Gene3D" id="3.30.1240.10">
    <property type="match status" value="1"/>
</dbReference>
<keyword evidence="2" id="KW-1185">Reference proteome</keyword>
<dbReference type="PANTHER" id="PTHR10000:SF8">
    <property type="entry name" value="HAD SUPERFAMILY HYDROLASE-LIKE, TYPE 3"/>
    <property type="match status" value="1"/>
</dbReference>
<dbReference type="InterPro" id="IPR036412">
    <property type="entry name" value="HAD-like_sf"/>
</dbReference>
<comment type="caution">
    <text evidence="1">The sequence shown here is derived from an EMBL/GenBank/DDBJ whole genome shotgun (WGS) entry which is preliminary data.</text>
</comment>
<dbReference type="Proteomes" id="UP000758652">
    <property type="component" value="Unassembled WGS sequence"/>
</dbReference>